<sequence>MRRGRGPPLPIPELLGLLAGLDTTPAVHTTDDFPIVLAAGQRRAFTANTIFRDNTWRKRDLQGTLRVSPHDAEQLGLSDGALAQVTTSHGTAQAIVEIDDRLQPGHAALPNGFGLDLPTEDGGTERTGVALNTLTDLNWRDPIAGTPWHKHVPARIQPAPA</sequence>
<feature type="domain" description="Molybdopterin dinucleotide-binding" evidence="2">
    <location>
        <begin position="40"/>
        <end position="153"/>
    </location>
</feature>
<dbReference type="SUPFAM" id="SSF50692">
    <property type="entry name" value="ADC-like"/>
    <property type="match status" value="1"/>
</dbReference>
<evidence type="ECO:0000313" key="4">
    <source>
        <dbReference type="Proteomes" id="UP001249394"/>
    </source>
</evidence>
<dbReference type="InterPro" id="IPR050123">
    <property type="entry name" value="Prok_molybdopt-oxidoreductase"/>
</dbReference>
<reference evidence="3 4" key="1">
    <citation type="submission" date="2023-09" db="EMBL/GenBank/DDBJ databases">
        <title>The genome sequence of Streptomyces anthocyanicus.</title>
        <authorList>
            <person name="Mo P."/>
        </authorList>
    </citation>
    <scope>NUCLEOTIDE SEQUENCE [LARGE SCALE GENOMIC DNA]</scope>
    <source>
        <strain evidence="3 4">JCM 4387</strain>
    </source>
</reference>
<proteinExistence type="predicted"/>
<dbReference type="Gene3D" id="2.40.40.20">
    <property type="match status" value="1"/>
</dbReference>
<evidence type="ECO:0000256" key="1">
    <source>
        <dbReference type="ARBA" id="ARBA00023002"/>
    </source>
</evidence>
<dbReference type="EMBL" id="CP134213">
    <property type="protein sequence ID" value="WND16086.1"/>
    <property type="molecule type" value="Genomic_DNA"/>
</dbReference>
<dbReference type="PANTHER" id="PTHR43105">
    <property type="entry name" value="RESPIRATORY NITRATE REDUCTASE"/>
    <property type="match status" value="1"/>
</dbReference>
<dbReference type="Proteomes" id="UP001249394">
    <property type="component" value="Chromosome"/>
</dbReference>
<evidence type="ECO:0000313" key="3">
    <source>
        <dbReference type="EMBL" id="WND16086.1"/>
    </source>
</evidence>
<organism evidence="3 4">
    <name type="scientific">Streptomyces violaceus</name>
    <name type="common">Streptomyces venezuelae</name>
    <dbReference type="NCBI Taxonomy" id="1936"/>
    <lineage>
        <taxon>Bacteria</taxon>
        <taxon>Bacillati</taxon>
        <taxon>Actinomycetota</taxon>
        <taxon>Actinomycetes</taxon>
        <taxon>Kitasatosporales</taxon>
        <taxon>Streptomycetaceae</taxon>
        <taxon>Streptomyces</taxon>
    </lineage>
</organism>
<evidence type="ECO:0000259" key="2">
    <source>
        <dbReference type="Pfam" id="PF01568"/>
    </source>
</evidence>
<dbReference type="PANTHER" id="PTHR43105:SF9">
    <property type="entry name" value="NADPH-FE(3+) OXIDOREDUCTASE SUBUNIT ALPHA"/>
    <property type="match status" value="1"/>
</dbReference>
<keyword evidence="1" id="KW-0560">Oxidoreductase</keyword>
<protein>
    <submittedName>
        <fullName evidence="3">Molybdopterin dinucleotide binding domain-containing protein</fullName>
    </submittedName>
</protein>
<gene>
    <name evidence="3" type="ORF">RI060_01385</name>
</gene>
<accession>A0ABY9U6Y2</accession>
<name>A0ABY9U6Y2_STRVL</name>
<dbReference type="InterPro" id="IPR006657">
    <property type="entry name" value="MoPterin_dinucl-bd_dom"/>
</dbReference>
<dbReference type="InterPro" id="IPR009010">
    <property type="entry name" value="Asp_de-COase-like_dom_sf"/>
</dbReference>
<dbReference type="Pfam" id="PF01568">
    <property type="entry name" value="Molydop_binding"/>
    <property type="match status" value="1"/>
</dbReference>
<keyword evidence="4" id="KW-1185">Reference proteome</keyword>